<dbReference type="EMBL" id="KV426023">
    <property type="protein sequence ID" value="KZV91663.1"/>
    <property type="molecule type" value="Genomic_DNA"/>
</dbReference>
<dbReference type="AlphaFoldDB" id="A0A165HA32"/>
<dbReference type="GO" id="GO:0006310">
    <property type="term" value="P:DNA recombination"/>
    <property type="evidence" value="ECO:0007669"/>
    <property type="project" value="UniProtKB-KW"/>
</dbReference>
<dbReference type="InParanoid" id="A0A165HA32"/>
<evidence type="ECO:0000256" key="1">
    <source>
        <dbReference type="ARBA" id="ARBA00023172"/>
    </source>
</evidence>
<feature type="non-terminal residue" evidence="2">
    <location>
        <position position="1"/>
    </location>
</feature>
<dbReference type="InterPro" id="IPR011010">
    <property type="entry name" value="DNA_brk_join_enz"/>
</dbReference>
<gene>
    <name evidence="2" type="ORF">EXIGLDRAFT_580532</name>
</gene>
<dbReference type="Gene3D" id="1.10.443.10">
    <property type="entry name" value="Intergrase catalytic core"/>
    <property type="match status" value="1"/>
</dbReference>
<dbReference type="GO" id="GO:0015074">
    <property type="term" value="P:DNA integration"/>
    <property type="evidence" value="ECO:0007669"/>
    <property type="project" value="InterPro"/>
</dbReference>
<proteinExistence type="predicted"/>
<sequence length="246" mass="28167">LHNFSTEPTIDTLSFYVTFMSHHVSPRTVESYLSGICNQLESYYPDVRKARNAPIVTRTLAGMKRLRGREVKRRRPISIDDIRRIVGALDSSSSHDDLLFLAQTLTGFFALMRCGELVWPDSTAKQDERKLSWRHTVKVTGSSYEFLLPGHKADRFFEGSRIIVQHLDAVEDPHAPFKLYLASRDSRFRYNPELWLREDGSVPTYSWFRKRLAHFFPGDDFIGGQSLRAGGATRLAELGASDDRIQ</sequence>
<dbReference type="InterPro" id="IPR052925">
    <property type="entry name" value="Phage_Integrase-like_Recomb"/>
</dbReference>
<dbReference type="PANTHER" id="PTHR34605:SF3">
    <property type="entry name" value="P CELL-TYPE AGGLUTINATION PROTEIN MAP4-LIKE-RELATED"/>
    <property type="match status" value="1"/>
</dbReference>
<dbReference type="OrthoDB" id="5598396at2759"/>
<dbReference type="Proteomes" id="UP000077266">
    <property type="component" value="Unassembled WGS sequence"/>
</dbReference>
<evidence type="ECO:0000313" key="2">
    <source>
        <dbReference type="EMBL" id="KZV91663.1"/>
    </source>
</evidence>
<reference evidence="2 3" key="1">
    <citation type="journal article" date="2016" name="Mol. Biol. Evol.">
        <title>Comparative Genomics of Early-Diverging Mushroom-Forming Fungi Provides Insights into the Origins of Lignocellulose Decay Capabilities.</title>
        <authorList>
            <person name="Nagy L.G."/>
            <person name="Riley R."/>
            <person name="Tritt A."/>
            <person name="Adam C."/>
            <person name="Daum C."/>
            <person name="Floudas D."/>
            <person name="Sun H."/>
            <person name="Yadav J.S."/>
            <person name="Pangilinan J."/>
            <person name="Larsson K.H."/>
            <person name="Matsuura K."/>
            <person name="Barry K."/>
            <person name="Labutti K."/>
            <person name="Kuo R."/>
            <person name="Ohm R.A."/>
            <person name="Bhattacharya S.S."/>
            <person name="Shirouzu T."/>
            <person name="Yoshinaga Y."/>
            <person name="Martin F.M."/>
            <person name="Grigoriev I.V."/>
            <person name="Hibbett D.S."/>
        </authorList>
    </citation>
    <scope>NUCLEOTIDE SEQUENCE [LARGE SCALE GENOMIC DNA]</scope>
    <source>
        <strain evidence="2 3">HHB12029</strain>
    </source>
</reference>
<dbReference type="STRING" id="1314781.A0A165HA32"/>
<keyword evidence="3" id="KW-1185">Reference proteome</keyword>
<name>A0A165HA32_EXIGL</name>
<dbReference type="InterPro" id="IPR013762">
    <property type="entry name" value="Integrase-like_cat_sf"/>
</dbReference>
<protein>
    <submittedName>
        <fullName evidence="2">Uncharacterized protein</fullName>
    </submittedName>
</protein>
<dbReference type="SUPFAM" id="SSF56349">
    <property type="entry name" value="DNA breaking-rejoining enzymes"/>
    <property type="match status" value="1"/>
</dbReference>
<accession>A0A165HA32</accession>
<dbReference type="GO" id="GO:0003677">
    <property type="term" value="F:DNA binding"/>
    <property type="evidence" value="ECO:0007669"/>
    <property type="project" value="InterPro"/>
</dbReference>
<dbReference type="PANTHER" id="PTHR34605">
    <property type="entry name" value="PHAGE_INTEGRASE DOMAIN-CONTAINING PROTEIN"/>
    <property type="match status" value="1"/>
</dbReference>
<evidence type="ECO:0000313" key="3">
    <source>
        <dbReference type="Proteomes" id="UP000077266"/>
    </source>
</evidence>
<keyword evidence="1" id="KW-0233">DNA recombination</keyword>
<feature type="non-terminal residue" evidence="2">
    <location>
        <position position="246"/>
    </location>
</feature>
<organism evidence="2 3">
    <name type="scientific">Exidia glandulosa HHB12029</name>
    <dbReference type="NCBI Taxonomy" id="1314781"/>
    <lineage>
        <taxon>Eukaryota</taxon>
        <taxon>Fungi</taxon>
        <taxon>Dikarya</taxon>
        <taxon>Basidiomycota</taxon>
        <taxon>Agaricomycotina</taxon>
        <taxon>Agaricomycetes</taxon>
        <taxon>Auriculariales</taxon>
        <taxon>Exidiaceae</taxon>
        <taxon>Exidia</taxon>
    </lineage>
</organism>